<dbReference type="PROSITE" id="PS50830">
    <property type="entry name" value="TNASE_3"/>
    <property type="match status" value="1"/>
</dbReference>
<evidence type="ECO:0000259" key="2">
    <source>
        <dbReference type="PROSITE" id="PS50830"/>
    </source>
</evidence>
<comment type="caution">
    <text evidence="4">The sequence shown here is derived from an EMBL/GenBank/DDBJ whole genome shotgun (WGS) entry which is preliminary data.</text>
</comment>
<proteinExistence type="predicted"/>
<dbReference type="GO" id="GO:0003676">
    <property type="term" value="F:nucleic acid binding"/>
    <property type="evidence" value="ECO:0007669"/>
    <property type="project" value="InterPro"/>
</dbReference>
<accession>A0A8J8GKH3</accession>
<dbReference type="InterPro" id="IPR035437">
    <property type="entry name" value="SNase_OB-fold_sf"/>
</dbReference>
<dbReference type="InterPro" id="IPR036415">
    <property type="entry name" value="Lamin_tail_dom_sf"/>
</dbReference>
<dbReference type="Gene3D" id="2.40.50.90">
    <property type="match status" value="1"/>
</dbReference>
<dbReference type="Pfam" id="PF00565">
    <property type="entry name" value="SNase"/>
    <property type="match status" value="1"/>
</dbReference>
<dbReference type="AlphaFoldDB" id="A0A8J8GKH3"/>
<dbReference type="InterPro" id="IPR016071">
    <property type="entry name" value="Staphylococal_nuclease_OB-fold"/>
</dbReference>
<evidence type="ECO:0000313" key="4">
    <source>
        <dbReference type="EMBL" id="NUB91669.1"/>
    </source>
</evidence>
<dbReference type="RefSeq" id="WP_174702112.1">
    <property type="nucleotide sequence ID" value="NZ_JABURA010000001.1"/>
</dbReference>
<dbReference type="Proteomes" id="UP000728647">
    <property type="component" value="Unassembled WGS sequence"/>
</dbReference>
<evidence type="ECO:0000256" key="1">
    <source>
        <dbReference type="SAM" id="MobiDB-lite"/>
    </source>
</evidence>
<name>A0A8J8GKH3_9EURY</name>
<organism evidence="4 5">
    <name type="scientific">Haloterrigena gelatinilytica</name>
    <dbReference type="NCBI Taxonomy" id="2741724"/>
    <lineage>
        <taxon>Archaea</taxon>
        <taxon>Methanobacteriati</taxon>
        <taxon>Methanobacteriota</taxon>
        <taxon>Stenosarchaea group</taxon>
        <taxon>Halobacteria</taxon>
        <taxon>Halobacteriales</taxon>
        <taxon>Natrialbaceae</taxon>
        <taxon>Haloterrigena</taxon>
    </lineage>
</organism>
<dbReference type="SMART" id="SM00318">
    <property type="entry name" value="SNc"/>
    <property type="match status" value="1"/>
</dbReference>
<reference evidence="4" key="1">
    <citation type="submission" date="2020-06" db="EMBL/GenBank/DDBJ databases">
        <title>Haloterrigena sp. nov., an extremely halophilic archaeon isolated from a saline sediment.</title>
        <authorList>
            <person name="Liu B.-B."/>
        </authorList>
    </citation>
    <scope>NUCLEOTIDE SEQUENCE</scope>
    <source>
        <strain evidence="4">SYSU A121-1</strain>
    </source>
</reference>
<dbReference type="Pfam" id="PF00932">
    <property type="entry name" value="LTD"/>
    <property type="match status" value="1"/>
</dbReference>
<dbReference type="InterPro" id="IPR001322">
    <property type="entry name" value="Lamin_tail_dom"/>
</dbReference>
<dbReference type="SUPFAM" id="SSF50199">
    <property type="entry name" value="Staphylococcal nuclease"/>
    <property type="match status" value="1"/>
</dbReference>
<feature type="domain" description="LTD" evidence="3">
    <location>
        <begin position="147"/>
        <end position="261"/>
    </location>
</feature>
<dbReference type="OrthoDB" id="3327at2157"/>
<dbReference type="Gene3D" id="2.60.40.1260">
    <property type="entry name" value="Lamin Tail domain"/>
    <property type="match status" value="1"/>
</dbReference>
<dbReference type="InterPro" id="IPR002071">
    <property type="entry name" value="Thermonucl_AS"/>
</dbReference>
<dbReference type="EMBL" id="JABURA010000001">
    <property type="protein sequence ID" value="NUB91669.1"/>
    <property type="molecule type" value="Genomic_DNA"/>
</dbReference>
<feature type="region of interest" description="Disordered" evidence="1">
    <location>
        <begin position="26"/>
        <end position="48"/>
    </location>
</feature>
<evidence type="ECO:0000259" key="3">
    <source>
        <dbReference type="PROSITE" id="PS51841"/>
    </source>
</evidence>
<feature type="domain" description="TNase-like" evidence="2">
    <location>
        <begin position="1"/>
        <end position="146"/>
    </location>
</feature>
<sequence length="261" mass="28612">MTAVTDGDTMDVRMPDGSTETIRLLGVDTPETSSWNTEPSEWDGIPESSDGREWLEQWGGHASDYAEERLAGEEIYIEGDPEADRRGTYDRLLVYASQSKSSSKSFNMRLLENGYARMYDSQFTKRSAYQAAESEARNDGIGVWDYATGDFTDDLSISTIHADAAGSDNSNLNDEYIEVTNERSTAVDMTGWTFSDAAGHTYYFPAGFELGAGESVTIYTGSGSDTDSELYWGQSSAVWNNDGDTVTVTSADGETVTTRAY</sequence>
<dbReference type="PROSITE" id="PS01123">
    <property type="entry name" value="TNASE_1"/>
    <property type="match status" value="1"/>
</dbReference>
<protein>
    <submittedName>
        <fullName evidence="4">Lamin tail domain-containing protein</fullName>
    </submittedName>
</protein>
<dbReference type="PROSITE" id="PS51841">
    <property type="entry name" value="LTD"/>
    <property type="match status" value="1"/>
</dbReference>
<gene>
    <name evidence="4" type="ORF">HT576_11655</name>
</gene>
<evidence type="ECO:0000313" key="5">
    <source>
        <dbReference type="Proteomes" id="UP000728647"/>
    </source>
</evidence>
<feature type="region of interest" description="Disordered" evidence="1">
    <location>
        <begin position="1"/>
        <end position="20"/>
    </location>
</feature>
<dbReference type="SUPFAM" id="SSF74853">
    <property type="entry name" value="Lamin A/C globular tail domain"/>
    <property type="match status" value="1"/>
</dbReference>
<feature type="compositionally biased region" description="Polar residues" evidence="1">
    <location>
        <begin position="30"/>
        <end position="39"/>
    </location>
</feature>
<dbReference type="GO" id="GO:0004518">
    <property type="term" value="F:nuclease activity"/>
    <property type="evidence" value="ECO:0007669"/>
    <property type="project" value="InterPro"/>
</dbReference>